<evidence type="ECO:0000256" key="22">
    <source>
        <dbReference type="ARBA" id="ARBA00023268"/>
    </source>
</evidence>
<keyword evidence="19 29" id="KW-1133">Transmembrane helix</keyword>
<evidence type="ECO:0000256" key="27">
    <source>
        <dbReference type="ARBA" id="ARBA00060592"/>
    </source>
</evidence>
<comment type="similarity">
    <text evidence="5">In the N-terminal section; belongs to the glycosyltransferase 51 family.</text>
</comment>
<sequence>MSDELRNDDYYDRQASEPENTPPKKKKRGFFKKFFWFSFFSGFFLFLAGVIYYAVTIYPTLPDASSLRDVSYQVPLKILTSDGKLISEIGTKKRIPLDYTQIPERMTQALVSAEDEDFFKHGGISFKGLARAVYELITTGHKKSGGSTITMQVARNFFLTKKKSYLRKLNEIVLSYKIEHQISKEEILALYMNKMFLGYRSYGFAAAAQTYYGKDLKDLSLNEFAMLAGLPKAPSRYNPIYNPERAKLRRDYVLKRMYENHYITEEEMNQAMAVPVHAKLTGSRIDVEAGYVAEMARDFAIEHFGDDALKNGLTITTTIDSHLQDVANKAVRDGLQSYEKRHGYRGVITHFAPTIMTDHAQLISELSDLKTFASLDVGAVTETTDDDATVMLEDGTVTHISLDSIKWANPYIDVNKTGPEPEKITDVLNVGDAIYLQLTDSGWQLAQNPKTEAALISVDPDNGGIKALVGGYDFFRSKYNRATQARRQVGSNIKPFLYSSALEDGMTAASIINDAPVVFHDAALEDVWRPENYSGRFYGPTRLRVALMHSRNLVSIRLLQHVGIAYAIKYIERFGFPKDQLNLHRDLSLALGSVQFTPEEVVRGYSTFANGGYLIDPFIIDKVQNFDGDVIYQANPQKACTVQCTPDDPTTAPKIITPQNAYIMTTMMQDVINHGTAQAARVLDRKDIAGKTGTTNDQKDAWFSGFNPHIATSVWVGFDQPSTLGRNEFAGRAALPIWIDYMREALKPYPNVPFAIPDGLVNVPIDKTTGNAVPADTPGAFFEVFREGHAPKVPNVSEKNIEEMTQKLFQ</sequence>
<dbReference type="InterPro" id="IPR031376">
    <property type="entry name" value="PCB_OB"/>
</dbReference>
<keyword evidence="34" id="KW-1185">Reference proteome</keyword>
<dbReference type="Pfam" id="PF00912">
    <property type="entry name" value="Transgly"/>
    <property type="match status" value="1"/>
</dbReference>
<keyword evidence="15" id="KW-0378">Hydrolase</keyword>
<dbReference type="GO" id="GO:0071555">
    <property type="term" value="P:cell wall organization"/>
    <property type="evidence" value="ECO:0007669"/>
    <property type="project" value="UniProtKB-KW"/>
</dbReference>
<evidence type="ECO:0000259" key="32">
    <source>
        <dbReference type="Pfam" id="PF17092"/>
    </source>
</evidence>
<evidence type="ECO:0000256" key="25">
    <source>
        <dbReference type="ARBA" id="ARBA00044770"/>
    </source>
</evidence>
<evidence type="ECO:0000256" key="3">
    <source>
        <dbReference type="ARBA" id="ARBA00004752"/>
    </source>
</evidence>
<dbReference type="EMBL" id="JMIU01000001">
    <property type="protein sequence ID" value="KDN96181.1"/>
    <property type="molecule type" value="Genomic_DNA"/>
</dbReference>
<dbReference type="EC" id="2.4.99.28" evidence="25"/>
<name>A0A067A0T0_HYDMR</name>
<evidence type="ECO:0000256" key="2">
    <source>
        <dbReference type="ARBA" id="ARBA00004249"/>
    </source>
</evidence>
<comment type="catalytic activity">
    <reaction evidence="24">
        <text>Preferential cleavage: (Ac)2-L-Lys-D-Ala-|-D-Ala. Also transpeptidation of peptidyl-alanyl moieties that are N-acyl substituents of D-alanine.</text>
        <dbReference type="EC" id="3.4.16.4"/>
    </reaction>
</comment>
<evidence type="ECO:0000256" key="7">
    <source>
        <dbReference type="ARBA" id="ARBA00018638"/>
    </source>
</evidence>
<evidence type="ECO:0000259" key="30">
    <source>
        <dbReference type="Pfam" id="PF00905"/>
    </source>
</evidence>
<dbReference type="Proteomes" id="UP000027341">
    <property type="component" value="Unassembled WGS sequence"/>
</dbReference>
<dbReference type="AlphaFoldDB" id="A0A067A0T0"/>
<dbReference type="SUPFAM" id="SSF56601">
    <property type="entry name" value="beta-lactamase/transpeptidase-like"/>
    <property type="match status" value="1"/>
</dbReference>
<dbReference type="GO" id="GO:0005886">
    <property type="term" value="C:plasma membrane"/>
    <property type="evidence" value="ECO:0007669"/>
    <property type="project" value="UniProtKB-SubCell"/>
</dbReference>
<keyword evidence="10" id="KW-0121">Carboxypeptidase</keyword>
<keyword evidence="21" id="KW-0046">Antibiotic resistance</keyword>
<evidence type="ECO:0000256" key="11">
    <source>
        <dbReference type="ARBA" id="ARBA00022670"/>
    </source>
</evidence>
<dbReference type="GO" id="GO:0009002">
    <property type="term" value="F:serine-type D-Ala-D-Ala carboxypeptidase activity"/>
    <property type="evidence" value="ECO:0007669"/>
    <property type="project" value="UniProtKB-EC"/>
</dbReference>
<keyword evidence="8" id="KW-1003">Cell membrane</keyword>
<evidence type="ECO:0000256" key="6">
    <source>
        <dbReference type="ARBA" id="ARBA00012448"/>
    </source>
</evidence>
<evidence type="ECO:0000256" key="20">
    <source>
        <dbReference type="ARBA" id="ARBA00023136"/>
    </source>
</evidence>
<gene>
    <name evidence="33" type="ORF">EI16_07800</name>
</gene>
<dbReference type="NCBIfam" id="TIGR02074">
    <property type="entry name" value="PBP_1a_fam"/>
    <property type="match status" value="1"/>
</dbReference>
<keyword evidence="16" id="KW-0133">Cell shape</keyword>
<comment type="function">
    <text evidence="1">Cell wall formation. Synthesis of cross-linked peptidoglycan from the lipid intermediates. The enzyme has a penicillin-insensitive transglycosylase N-terminal domain (formation of linear glycan strands) and a penicillin-sensitive transpeptidase C-terminal domain (cross-linking of the peptide subunits).</text>
</comment>
<keyword evidence="22" id="KW-0511">Multifunctional enzyme</keyword>
<evidence type="ECO:0000313" key="33">
    <source>
        <dbReference type="EMBL" id="KDN96181.1"/>
    </source>
</evidence>
<dbReference type="GO" id="GO:0030288">
    <property type="term" value="C:outer membrane-bounded periplasmic space"/>
    <property type="evidence" value="ECO:0007669"/>
    <property type="project" value="TreeGrafter"/>
</dbReference>
<dbReference type="GO" id="GO:0008658">
    <property type="term" value="F:penicillin binding"/>
    <property type="evidence" value="ECO:0007669"/>
    <property type="project" value="InterPro"/>
</dbReference>
<dbReference type="PANTHER" id="PTHR32282">
    <property type="entry name" value="BINDING PROTEIN TRANSPEPTIDASE, PUTATIVE-RELATED"/>
    <property type="match status" value="1"/>
</dbReference>
<dbReference type="Pfam" id="PF17092">
    <property type="entry name" value="PCB_OB"/>
    <property type="match status" value="1"/>
</dbReference>
<evidence type="ECO:0000259" key="31">
    <source>
        <dbReference type="Pfam" id="PF00912"/>
    </source>
</evidence>
<keyword evidence="12" id="KW-0328">Glycosyltransferase</keyword>
<evidence type="ECO:0000256" key="15">
    <source>
        <dbReference type="ARBA" id="ARBA00022801"/>
    </source>
</evidence>
<evidence type="ECO:0000256" key="4">
    <source>
        <dbReference type="ARBA" id="ARBA00007090"/>
    </source>
</evidence>
<dbReference type="InterPro" id="IPR050396">
    <property type="entry name" value="Glycosyltr_51/Transpeptidase"/>
</dbReference>
<evidence type="ECO:0000256" key="21">
    <source>
        <dbReference type="ARBA" id="ARBA00023251"/>
    </source>
</evidence>
<dbReference type="InterPro" id="IPR001460">
    <property type="entry name" value="PCN-bd_Tpept"/>
</dbReference>
<dbReference type="PANTHER" id="PTHR32282:SF27">
    <property type="entry name" value="PENICILLIN-BINDING PROTEIN 1A"/>
    <property type="match status" value="1"/>
</dbReference>
<evidence type="ECO:0000256" key="18">
    <source>
        <dbReference type="ARBA" id="ARBA00022984"/>
    </source>
</evidence>
<dbReference type="InterPro" id="IPR001264">
    <property type="entry name" value="Glyco_trans_51"/>
</dbReference>
<dbReference type="Gene3D" id="1.10.3810.10">
    <property type="entry name" value="Biosynthetic peptidoglycan transglycosylase-like"/>
    <property type="match status" value="1"/>
</dbReference>
<evidence type="ECO:0000256" key="23">
    <source>
        <dbReference type="ARBA" id="ARBA00023316"/>
    </source>
</evidence>
<evidence type="ECO:0000256" key="9">
    <source>
        <dbReference type="ARBA" id="ARBA00022519"/>
    </source>
</evidence>
<comment type="pathway">
    <text evidence="3">Cell wall biogenesis; peptidoglycan biosynthesis.</text>
</comment>
<evidence type="ECO:0000256" key="16">
    <source>
        <dbReference type="ARBA" id="ARBA00022960"/>
    </source>
</evidence>
<evidence type="ECO:0000313" key="34">
    <source>
        <dbReference type="Proteomes" id="UP000027341"/>
    </source>
</evidence>
<dbReference type="SUPFAM" id="SSF53955">
    <property type="entry name" value="Lysozyme-like"/>
    <property type="match status" value="1"/>
</dbReference>
<keyword evidence="13" id="KW-0808">Transferase</keyword>
<evidence type="ECO:0000256" key="28">
    <source>
        <dbReference type="SAM" id="MobiDB-lite"/>
    </source>
</evidence>
<organism evidence="33 34">
    <name type="scientific">Hydrogenovibrio marinus</name>
    <dbReference type="NCBI Taxonomy" id="28885"/>
    <lineage>
        <taxon>Bacteria</taxon>
        <taxon>Pseudomonadati</taxon>
        <taxon>Pseudomonadota</taxon>
        <taxon>Gammaproteobacteria</taxon>
        <taxon>Thiotrichales</taxon>
        <taxon>Piscirickettsiaceae</taxon>
        <taxon>Hydrogenovibrio</taxon>
    </lineage>
</organism>
<evidence type="ECO:0000256" key="19">
    <source>
        <dbReference type="ARBA" id="ARBA00022989"/>
    </source>
</evidence>
<feature type="transmembrane region" description="Helical" evidence="29">
    <location>
        <begin position="34"/>
        <end position="55"/>
    </location>
</feature>
<feature type="region of interest" description="Disordered" evidence="28">
    <location>
        <begin position="1"/>
        <end position="24"/>
    </location>
</feature>
<evidence type="ECO:0000256" key="17">
    <source>
        <dbReference type="ARBA" id="ARBA00022968"/>
    </source>
</evidence>
<keyword evidence="20 29" id="KW-0472">Membrane</keyword>
<keyword evidence="17" id="KW-0735">Signal-anchor</keyword>
<dbReference type="STRING" id="28885.EI16_07800"/>
<dbReference type="UniPathway" id="UPA00219"/>
<feature type="compositionally biased region" description="Basic and acidic residues" evidence="28">
    <location>
        <begin position="1"/>
        <end position="16"/>
    </location>
</feature>
<dbReference type="GO" id="GO:0009252">
    <property type="term" value="P:peptidoglycan biosynthetic process"/>
    <property type="evidence" value="ECO:0007669"/>
    <property type="project" value="UniProtKB-UniPathway"/>
</dbReference>
<dbReference type="GO" id="GO:0006508">
    <property type="term" value="P:proteolysis"/>
    <property type="evidence" value="ECO:0007669"/>
    <property type="project" value="UniProtKB-KW"/>
</dbReference>
<comment type="subcellular location">
    <subcellularLocation>
        <location evidence="2">Cell inner membrane</location>
        <topology evidence="2">Single-pass type II membrane protein</topology>
    </subcellularLocation>
</comment>
<dbReference type="EC" id="3.4.16.4" evidence="6"/>
<evidence type="ECO:0000256" key="12">
    <source>
        <dbReference type="ARBA" id="ARBA00022676"/>
    </source>
</evidence>
<feature type="domain" description="Glycosyl transferase family 51" evidence="31">
    <location>
        <begin position="82"/>
        <end position="257"/>
    </location>
</feature>
<dbReference type="InterPro" id="IPR012338">
    <property type="entry name" value="Beta-lactam/transpept-like"/>
</dbReference>
<keyword evidence="23" id="KW-0961">Cell wall biogenesis/degradation</keyword>
<evidence type="ECO:0000256" key="10">
    <source>
        <dbReference type="ARBA" id="ARBA00022645"/>
    </source>
</evidence>
<dbReference type="FunFam" id="1.10.3810.10:FF:000003">
    <property type="entry name" value="Penicillin-binding protein 1a"/>
    <property type="match status" value="1"/>
</dbReference>
<protein>
    <recommendedName>
        <fullName evidence="7">Penicillin-binding protein 1A</fullName>
        <ecNumber evidence="25">2.4.99.28</ecNumber>
        <ecNumber evidence="6">3.4.16.4</ecNumber>
    </recommendedName>
</protein>
<dbReference type="GO" id="GO:0008955">
    <property type="term" value="F:peptidoglycan glycosyltransferase activity"/>
    <property type="evidence" value="ECO:0007669"/>
    <property type="project" value="UniProtKB-EC"/>
</dbReference>
<keyword evidence="14 29" id="KW-0812">Transmembrane</keyword>
<comment type="pathway">
    <text evidence="27">Glycan biosynthesis.</text>
</comment>
<evidence type="ECO:0000256" key="1">
    <source>
        <dbReference type="ARBA" id="ARBA00002624"/>
    </source>
</evidence>
<comment type="similarity">
    <text evidence="4">In the C-terminal section; belongs to the transpeptidase family.</text>
</comment>
<dbReference type="RefSeq" id="WP_051623081.1">
    <property type="nucleotide sequence ID" value="NZ_AP020335.1"/>
</dbReference>
<dbReference type="InterPro" id="IPR023346">
    <property type="entry name" value="Lysozyme-like_dom_sf"/>
</dbReference>
<feature type="domain" description="Penicillin-binding protein transpeptidase" evidence="30">
    <location>
        <begin position="457"/>
        <end position="714"/>
    </location>
</feature>
<dbReference type="GO" id="GO:0008360">
    <property type="term" value="P:regulation of cell shape"/>
    <property type="evidence" value="ECO:0007669"/>
    <property type="project" value="UniProtKB-KW"/>
</dbReference>
<dbReference type="GO" id="GO:0046677">
    <property type="term" value="P:response to antibiotic"/>
    <property type="evidence" value="ECO:0007669"/>
    <property type="project" value="UniProtKB-KW"/>
</dbReference>
<accession>A0A067A0T0</accession>
<evidence type="ECO:0000256" key="29">
    <source>
        <dbReference type="SAM" id="Phobius"/>
    </source>
</evidence>
<evidence type="ECO:0000256" key="5">
    <source>
        <dbReference type="ARBA" id="ARBA00007739"/>
    </source>
</evidence>
<proteinExistence type="inferred from homology"/>
<evidence type="ECO:0000256" key="8">
    <source>
        <dbReference type="ARBA" id="ARBA00022475"/>
    </source>
</evidence>
<feature type="domain" description="Penicillin-binding protein OB-like" evidence="32">
    <location>
        <begin position="344"/>
        <end position="450"/>
    </location>
</feature>
<comment type="catalytic activity">
    <reaction evidence="26">
        <text>[GlcNAc-(1-&gt;4)-Mur2Ac(oyl-L-Ala-gamma-D-Glu-L-Lys-D-Ala-D-Ala)](n)-di-trans,octa-cis-undecaprenyl diphosphate + beta-D-GlcNAc-(1-&gt;4)-Mur2Ac(oyl-L-Ala-gamma-D-Glu-L-Lys-D-Ala-D-Ala)-di-trans,octa-cis-undecaprenyl diphosphate = [GlcNAc-(1-&gt;4)-Mur2Ac(oyl-L-Ala-gamma-D-Glu-L-Lys-D-Ala-D-Ala)](n+1)-di-trans,octa-cis-undecaprenyl diphosphate + di-trans,octa-cis-undecaprenyl diphosphate + H(+)</text>
        <dbReference type="Rhea" id="RHEA:23708"/>
        <dbReference type="Rhea" id="RHEA-COMP:9602"/>
        <dbReference type="Rhea" id="RHEA-COMP:9603"/>
        <dbReference type="ChEBI" id="CHEBI:15378"/>
        <dbReference type="ChEBI" id="CHEBI:58405"/>
        <dbReference type="ChEBI" id="CHEBI:60033"/>
        <dbReference type="ChEBI" id="CHEBI:78435"/>
        <dbReference type="EC" id="2.4.99.28"/>
    </reaction>
</comment>
<reference evidence="33 34" key="1">
    <citation type="submission" date="2014-04" db="EMBL/GenBank/DDBJ databases">
        <title>Draft genome sequence of Hydrogenovibrio marinus MH-110, a model organism for aerobic H2 metabolism.</title>
        <authorList>
            <person name="Cha H.J."/>
            <person name="Jo B.H."/>
            <person name="Hwang B.H."/>
        </authorList>
    </citation>
    <scope>NUCLEOTIDE SEQUENCE [LARGE SCALE GENOMIC DNA]</scope>
    <source>
        <strain evidence="33 34">MH-110</strain>
    </source>
</reference>
<keyword evidence="18" id="KW-0573">Peptidoglycan synthesis</keyword>
<dbReference type="Pfam" id="PF00905">
    <property type="entry name" value="Transpeptidase"/>
    <property type="match status" value="1"/>
</dbReference>
<evidence type="ECO:0000256" key="24">
    <source>
        <dbReference type="ARBA" id="ARBA00034000"/>
    </source>
</evidence>
<evidence type="ECO:0000256" key="13">
    <source>
        <dbReference type="ARBA" id="ARBA00022679"/>
    </source>
</evidence>
<keyword evidence="11" id="KW-0645">Protease</keyword>
<comment type="caution">
    <text evidence="33">The sequence shown here is derived from an EMBL/GenBank/DDBJ whole genome shotgun (WGS) entry which is preliminary data.</text>
</comment>
<dbReference type="Gene3D" id="3.40.710.10">
    <property type="entry name" value="DD-peptidase/beta-lactamase superfamily"/>
    <property type="match status" value="2"/>
</dbReference>
<dbReference type="InterPro" id="IPR036950">
    <property type="entry name" value="PBP_transglycosylase"/>
</dbReference>
<keyword evidence="9" id="KW-0997">Cell inner membrane</keyword>
<evidence type="ECO:0000256" key="26">
    <source>
        <dbReference type="ARBA" id="ARBA00049902"/>
    </source>
</evidence>
<evidence type="ECO:0000256" key="14">
    <source>
        <dbReference type="ARBA" id="ARBA00022692"/>
    </source>
</evidence>